<dbReference type="PANTHER" id="PTHR24421">
    <property type="entry name" value="NITRATE/NITRITE SENSOR PROTEIN NARX-RELATED"/>
    <property type="match status" value="1"/>
</dbReference>
<dbReference type="Pfam" id="PF02518">
    <property type="entry name" value="HATPase_c"/>
    <property type="match status" value="1"/>
</dbReference>
<feature type="transmembrane region" description="Helical" evidence="5">
    <location>
        <begin position="154"/>
        <end position="176"/>
    </location>
</feature>
<evidence type="ECO:0000313" key="8">
    <source>
        <dbReference type="Proteomes" id="UP001321498"/>
    </source>
</evidence>
<proteinExistence type="predicted"/>
<evidence type="ECO:0000256" key="5">
    <source>
        <dbReference type="SAM" id="Phobius"/>
    </source>
</evidence>
<protein>
    <recommendedName>
        <fullName evidence="6">Histidine kinase/HSP90-like ATPase domain-containing protein</fullName>
    </recommendedName>
</protein>
<feature type="transmembrane region" description="Helical" evidence="5">
    <location>
        <begin position="128"/>
        <end position="148"/>
    </location>
</feature>
<evidence type="ECO:0000256" key="4">
    <source>
        <dbReference type="SAM" id="MobiDB-lite"/>
    </source>
</evidence>
<evidence type="ECO:0000256" key="3">
    <source>
        <dbReference type="ARBA" id="ARBA00023012"/>
    </source>
</evidence>
<keyword evidence="5" id="KW-0812">Transmembrane</keyword>
<dbReference type="EMBL" id="AP027731">
    <property type="protein sequence ID" value="BDZ45749.1"/>
    <property type="molecule type" value="Genomic_DNA"/>
</dbReference>
<evidence type="ECO:0000256" key="1">
    <source>
        <dbReference type="ARBA" id="ARBA00022679"/>
    </source>
</evidence>
<feature type="transmembrane region" description="Helical" evidence="5">
    <location>
        <begin position="73"/>
        <end position="97"/>
    </location>
</feature>
<dbReference type="SUPFAM" id="SSF55874">
    <property type="entry name" value="ATPase domain of HSP90 chaperone/DNA topoisomerase II/histidine kinase"/>
    <property type="match status" value="1"/>
</dbReference>
<feature type="domain" description="Histidine kinase/HSP90-like ATPase" evidence="6">
    <location>
        <begin position="303"/>
        <end position="393"/>
    </location>
</feature>
<feature type="transmembrane region" description="Helical" evidence="5">
    <location>
        <begin position="48"/>
        <end position="66"/>
    </location>
</feature>
<keyword evidence="5" id="KW-0472">Membrane</keyword>
<name>A0ABN6XLG0_9MICO</name>
<gene>
    <name evidence="7" type="ORF">GCM10025866_16580</name>
</gene>
<evidence type="ECO:0000259" key="6">
    <source>
        <dbReference type="Pfam" id="PF02518"/>
    </source>
</evidence>
<dbReference type="Gene3D" id="3.30.565.10">
    <property type="entry name" value="Histidine kinase-like ATPase, C-terminal domain"/>
    <property type="match status" value="1"/>
</dbReference>
<keyword evidence="2" id="KW-0418">Kinase</keyword>
<evidence type="ECO:0000256" key="2">
    <source>
        <dbReference type="ARBA" id="ARBA00022777"/>
    </source>
</evidence>
<organism evidence="7 8">
    <name type="scientific">Naasia aerilata</name>
    <dbReference type="NCBI Taxonomy" id="1162966"/>
    <lineage>
        <taxon>Bacteria</taxon>
        <taxon>Bacillati</taxon>
        <taxon>Actinomycetota</taxon>
        <taxon>Actinomycetes</taxon>
        <taxon>Micrococcales</taxon>
        <taxon>Microbacteriaceae</taxon>
        <taxon>Naasia</taxon>
    </lineage>
</organism>
<keyword evidence="8" id="KW-1185">Reference proteome</keyword>
<keyword evidence="5" id="KW-1133">Transmembrane helix</keyword>
<feature type="transmembrane region" description="Helical" evidence="5">
    <location>
        <begin position="103"/>
        <end position="121"/>
    </location>
</feature>
<keyword evidence="1" id="KW-0808">Transferase</keyword>
<sequence>MSLGLPGHLAPRAVSAGIARASHVIAAACLLGATAATVMQQAVAPARVIWPALLPLVLIGLLLLAVDRHRSRLWVGAYLVLGAALAYLYAAICLVQVPVLTTSGAWVFTMLKVALVMSGAVGVRPVGAILPPIAGYVLGEASMGLAAVETGKPVGLDITAALAAVLVVVVAVATTLSRPAARNAQPALHRAARDERIAELRSQVEARAAALLHDTVLSDLAAIASAPTGRIAPGLAERLTGDLEVIIGQDWSDTPSQGPSPDTGEWAASGLAQAVEDGRALGLDVTVSGDPSSLAALSRSVDDMLGLAVRQLLVNVHKHSGEREAEVVVYAGAGMVSVMVIDAGRGFDEAATARDRFGLRTSVRSRIESVGGRVQVWSAPGRGTSVLLQVPDESAVEVAPAPTGNDSVPSGDQR</sequence>
<evidence type="ECO:0000313" key="7">
    <source>
        <dbReference type="EMBL" id="BDZ45749.1"/>
    </source>
</evidence>
<keyword evidence="3" id="KW-0902">Two-component regulatory system</keyword>
<reference evidence="8" key="1">
    <citation type="journal article" date="2019" name="Int. J. Syst. Evol. Microbiol.">
        <title>The Global Catalogue of Microorganisms (GCM) 10K type strain sequencing project: providing services to taxonomists for standard genome sequencing and annotation.</title>
        <authorList>
            <consortium name="The Broad Institute Genomics Platform"/>
            <consortium name="The Broad Institute Genome Sequencing Center for Infectious Disease"/>
            <person name="Wu L."/>
            <person name="Ma J."/>
        </authorList>
    </citation>
    <scope>NUCLEOTIDE SEQUENCE [LARGE SCALE GENOMIC DNA]</scope>
    <source>
        <strain evidence="8">NBRC 108725</strain>
    </source>
</reference>
<feature type="transmembrane region" description="Helical" evidence="5">
    <location>
        <begin position="21"/>
        <end position="42"/>
    </location>
</feature>
<dbReference type="InterPro" id="IPR050482">
    <property type="entry name" value="Sensor_HK_TwoCompSys"/>
</dbReference>
<dbReference type="Proteomes" id="UP001321498">
    <property type="component" value="Chromosome"/>
</dbReference>
<feature type="compositionally biased region" description="Polar residues" evidence="4">
    <location>
        <begin position="404"/>
        <end position="414"/>
    </location>
</feature>
<dbReference type="InterPro" id="IPR003594">
    <property type="entry name" value="HATPase_dom"/>
</dbReference>
<feature type="region of interest" description="Disordered" evidence="4">
    <location>
        <begin position="395"/>
        <end position="414"/>
    </location>
</feature>
<dbReference type="InterPro" id="IPR036890">
    <property type="entry name" value="HATPase_C_sf"/>
</dbReference>
<dbReference type="CDD" id="cd16917">
    <property type="entry name" value="HATPase_UhpB-NarQ-NarX-like"/>
    <property type="match status" value="1"/>
</dbReference>
<accession>A0ABN6XLG0</accession>